<name>A0A1M2VSC3_TRAPU</name>
<dbReference type="EMBL" id="MNAD01000773">
    <property type="protein sequence ID" value="OJT10501.1"/>
    <property type="molecule type" value="Genomic_DNA"/>
</dbReference>
<dbReference type="STRING" id="154538.A0A1M2VSC3"/>
<dbReference type="AlphaFoldDB" id="A0A1M2VSC3"/>
<dbReference type="Pfam" id="PF25455">
    <property type="entry name" value="Beta-barrel_CAF17_C"/>
    <property type="match status" value="1"/>
</dbReference>
<gene>
    <name evidence="3" type="ORF">TRAPUB_12939</name>
</gene>
<comment type="caution">
    <text evidence="3">The sequence shown here is derived from an EMBL/GenBank/DDBJ whole genome shotgun (WGS) entry which is preliminary data.</text>
</comment>
<evidence type="ECO:0000313" key="4">
    <source>
        <dbReference type="Proteomes" id="UP000184267"/>
    </source>
</evidence>
<reference evidence="3 4" key="1">
    <citation type="submission" date="2016-10" db="EMBL/GenBank/DDBJ databases">
        <title>Genome sequence of the basidiomycete white-rot fungus Trametes pubescens.</title>
        <authorList>
            <person name="Makela M.R."/>
            <person name="Granchi Z."/>
            <person name="Peng M."/>
            <person name="De Vries R.P."/>
            <person name="Grigoriev I."/>
            <person name="Riley R."/>
            <person name="Hilden K."/>
        </authorList>
    </citation>
    <scope>NUCLEOTIDE SEQUENCE [LARGE SCALE GENOMIC DNA]</scope>
    <source>
        <strain evidence="3 4">FBCC735</strain>
    </source>
</reference>
<protein>
    <recommendedName>
        <fullName evidence="2">CAF17 C-terminal domain-containing protein</fullName>
    </recommendedName>
</protein>
<dbReference type="OrthoDB" id="191995at2759"/>
<feature type="domain" description="CAF17 C-terminal" evidence="2">
    <location>
        <begin position="35"/>
        <end position="89"/>
    </location>
</feature>
<accession>A0A1M2VSC3</accession>
<organism evidence="3 4">
    <name type="scientific">Trametes pubescens</name>
    <name type="common">White-rot fungus</name>
    <dbReference type="NCBI Taxonomy" id="154538"/>
    <lineage>
        <taxon>Eukaryota</taxon>
        <taxon>Fungi</taxon>
        <taxon>Dikarya</taxon>
        <taxon>Basidiomycota</taxon>
        <taxon>Agaricomycotina</taxon>
        <taxon>Agaricomycetes</taxon>
        <taxon>Polyporales</taxon>
        <taxon>Polyporaceae</taxon>
        <taxon>Trametes</taxon>
    </lineage>
</organism>
<evidence type="ECO:0000259" key="2">
    <source>
        <dbReference type="Pfam" id="PF25455"/>
    </source>
</evidence>
<proteinExistence type="predicted"/>
<dbReference type="Proteomes" id="UP000184267">
    <property type="component" value="Unassembled WGS sequence"/>
</dbReference>
<evidence type="ECO:0000313" key="3">
    <source>
        <dbReference type="EMBL" id="OJT10501.1"/>
    </source>
</evidence>
<keyword evidence="4" id="KW-1185">Reference proteome</keyword>
<evidence type="ECO:0000256" key="1">
    <source>
        <dbReference type="SAM" id="MobiDB-lite"/>
    </source>
</evidence>
<feature type="region of interest" description="Disordered" evidence="1">
    <location>
        <begin position="81"/>
        <end position="102"/>
    </location>
</feature>
<sequence>MDRLPDEPPTVEPQLEIRPHAVQSADESTSRPRPRGTGKLLSSTRGVGLALLRLEQVEAVEQGRARFSLTSGAGQEWGVTPYYPDWWPQPPPESEQSGDAED</sequence>
<feature type="region of interest" description="Disordered" evidence="1">
    <location>
        <begin position="1"/>
        <end position="45"/>
    </location>
</feature>
<dbReference type="InterPro" id="IPR057460">
    <property type="entry name" value="CAF17_C"/>
</dbReference>